<evidence type="ECO:0000313" key="1">
    <source>
        <dbReference type="EMBL" id="OWF46179.1"/>
    </source>
</evidence>
<proteinExistence type="predicted"/>
<name>A0A210QBS9_MIZYE</name>
<protein>
    <recommendedName>
        <fullName evidence="3">C2H2-type domain-containing protein</fullName>
    </recommendedName>
</protein>
<gene>
    <name evidence="1" type="ORF">KP79_PYT01451</name>
</gene>
<accession>A0A210QBS9</accession>
<reference evidence="1 2" key="1">
    <citation type="journal article" date="2017" name="Nat. Ecol. Evol.">
        <title>Scallop genome provides insights into evolution of bilaterian karyotype and development.</title>
        <authorList>
            <person name="Wang S."/>
            <person name="Zhang J."/>
            <person name="Jiao W."/>
            <person name="Li J."/>
            <person name="Xun X."/>
            <person name="Sun Y."/>
            <person name="Guo X."/>
            <person name="Huan P."/>
            <person name="Dong B."/>
            <person name="Zhang L."/>
            <person name="Hu X."/>
            <person name="Sun X."/>
            <person name="Wang J."/>
            <person name="Zhao C."/>
            <person name="Wang Y."/>
            <person name="Wang D."/>
            <person name="Huang X."/>
            <person name="Wang R."/>
            <person name="Lv J."/>
            <person name="Li Y."/>
            <person name="Zhang Z."/>
            <person name="Liu B."/>
            <person name="Lu W."/>
            <person name="Hui Y."/>
            <person name="Liang J."/>
            <person name="Zhou Z."/>
            <person name="Hou R."/>
            <person name="Li X."/>
            <person name="Liu Y."/>
            <person name="Li H."/>
            <person name="Ning X."/>
            <person name="Lin Y."/>
            <person name="Zhao L."/>
            <person name="Xing Q."/>
            <person name="Dou J."/>
            <person name="Li Y."/>
            <person name="Mao J."/>
            <person name="Guo H."/>
            <person name="Dou H."/>
            <person name="Li T."/>
            <person name="Mu C."/>
            <person name="Jiang W."/>
            <person name="Fu Q."/>
            <person name="Fu X."/>
            <person name="Miao Y."/>
            <person name="Liu J."/>
            <person name="Yu Q."/>
            <person name="Li R."/>
            <person name="Liao H."/>
            <person name="Li X."/>
            <person name="Kong Y."/>
            <person name="Jiang Z."/>
            <person name="Chourrout D."/>
            <person name="Li R."/>
            <person name="Bao Z."/>
        </authorList>
    </citation>
    <scope>NUCLEOTIDE SEQUENCE [LARGE SCALE GENOMIC DNA]</scope>
    <source>
        <strain evidence="1 2">PY_sf001</strain>
    </source>
</reference>
<dbReference type="EMBL" id="NEDP02004246">
    <property type="protein sequence ID" value="OWF46179.1"/>
    <property type="molecule type" value="Genomic_DNA"/>
</dbReference>
<dbReference type="Proteomes" id="UP000242188">
    <property type="component" value="Unassembled WGS sequence"/>
</dbReference>
<dbReference type="AlphaFoldDB" id="A0A210QBS9"/>
<sequence>MAELTVQQWELDSLADDGRVPWPEGGMVCPVVGCAIPHFKEFRHIHRHWEQIHLKKVVRYGCPLCNFTQIVKGQLRRHLQRKHCKTSAEAEESVNRIGGVEDENRRYMSTGESLMPLPPSGLCGVEWRQGASQRREEAQRARERAVIEARVAAHIPIPPVYQCRDEEVHAVVRRDGRLVGEARHKATRKRRAIDLGIEDVFASFPEAE</sequence>
<keyword evidence="2" id="KW-1185">Reference proteome</keyword>
<dbReference type="Gene3D" id="3.30.160.60">
    <property type="entry name" value="Classic Zinc Finger"/>
    <property type="match status" value="1"/>
</dbReference>
<organism evidence="1 2">
    <name type="scientific">Mizuhopecten yessoensis</name>
    <name type="common">Japanese scallop</name>
    <name type="synonym">Patinopecten yessoensis</name>
    <dbReference type="NCBI Taxonomy" id="6573"/>
    <lineage>
        <taxon>Eukaryota</taxon>
        <taxon>Metazoa</taxon>
        <taxon>Spiralia</taxon>
        <taxon>Lophotrochozoa</taxon>
        <taxon>Mollusca</taxon>
        <taxon>Bivalvia</taxon>
        <taxon>Autobranchia</taxon>
        <taxon>Pteriomorphia</taxon>
        <taxon>Pectinida</taxon>
        <taxon>Pectinoidea</taxon>
        <taxon>Pectinidae</taxon>
        <taxon>Mizuhopecten</taxon>
    </lineage>
</organism>
<comment type="caution">
    <text evidence="1">The sequence shown here is derived from an EMBL/GenBank/DDBJ whole genome shotgun (WGS) entry which is preliminary data.</text>
</comment>
<evidence type="ECO:0008006" key="3">
    <source>
        <dbReference type="Google" id="ProtNLM"/>
    </source>
</evidence>
<evidence type="ECO:0000313" key="2">
    <source>
        <dbReference type="Proteomes" id="UP000242188"/>
    </source>
</evidence>